<dbReference type="AlphaFoldDB" id="A0A915DLU7"/>
<keyword evidence="7" id="KW-1185">Reference proteome</keyword>
<dbReference type="PANTHER" id="PTHR11528">
    <property type="entry name" value="HEAT SHOCK PROTEIN 90 FAMILY MEMBER"/>
    <property type="match status" value="1"/>
</dbReference>
<protein>
    <submittedName>
        <fullName evidence="8">Histidine kinase/HSP90-like ATPase domain-containing protein</fullName>
    </submittedName>
</protein>
<comment type="similarity">
    <text evidence="1">Belongs to the heat shock protein 90 family.</text>
</comment>
<evidence type="ECO:0000256" key="5">
    <source>
        <dbReference type="SAM" id="MobiDB-lite"/>
    </source>
</evidence>
<feature type="compositionally biased region" description="Polar residues" evidence="5">
    <location>
        <begin position="168"/>
        <end position="185"/>
    </location>
</feature>
<dbReference type="PRINTS" id="PR00775">
    <property type="entry name" value="HEATSHOCK90"/>
</dbReference>
<evidence type="ECO:0000313" key="8">
    <source>
        <dbReference type="WBParaSite" id="jg2144"/>
    </source>
</evidence>
<dbReference type="Pfam" id="PF00183">
    <property type="entry name" value="HSP90"/>
    <property type="match status" value="1"/>
</dbReference>
<keyword evidence="2" id="KW-0547">Nucleotide-binding</keyword>
<organism evidence="7 8">
    <name type="scientific">Ditylenchus dipsaci</name>
    <dbReference type="NCBI Taxonomy" id="166011"/>
    <lineage>
        <taxon>Eukaryota</taxon>
        <taxon>Metazoa</taxon>
        <taxon>Ecdysozoa</taxon>
        <taxon>Nematoda</taxon>
        <taxon>Chromadorea</taxon>
        <taxon>Rhabditida</taxon>
        <taxon>Tylenchina</taxon>
        <taxon>Tylenchomorpha</taxon>
        <taxon>Sphaerularioidea</taxon>
        <taxon>Anguinidae</taxon>
        <taxon>Anguininae</taxon>
        <taxon>Ditylenchus</taxon>
    </lineage>
</organism>
<dbReference type="CDD" id="cd16927">
    <property type="entry name" value="HATPase_Hsp90-like"/>
    <property type="match status" value="1"/>
</dbReference>
<dbReference type="InterPro" id="IPR036890">
    <property type="entry name" value="HATPase_C_sf"/>
</dbReference>
<dbReference type="GO" id="GO:0005524">
    <property type="term" value="F:ATP binding"/>
    <property type="evidence" value="ECO:0007669"/>
    <property type="project" value="UniProtKB-KW"/>
</dbReference>
<dbReference type="WBParaSite" id="jg2144">
    <property type="protein sequence ID" value="jg2144"/>
    <property type="gene ID" value="jg2144"/>
</dbReference>
<keyword evidence="3" id="KW-0067">ATP-binding</keyword>
<feature type="region of interest" description="Disordered" evidence="5">
    <location>
        <begin position="168"/>
        <end position="191"/>
    </location>
</feature>
<feature type="compositionally biased region" description="Basic and acidic residues" evidence="5">
    <location>
        <begin position="271"/>
        <end position="289"/>
    </location>
</feature>
<dbReference type="PROSITE" id="PS51257">
    <property type="entry name" value="PROKAR_LIPOPROTEIN"/>
    <property type="match status" value="1"/>
</dbReference>
<evidence type="ECO:0000256" key="6">
    <source>
        <dbReference type="SAM" id="SignalP"/>
    </source>
</evidence>
<feature type="region of interest" description="Disordered" evidence="5">
    <location>
        <begin position="267"/>
        <end position="291"/>
    </location>
</feature>
<dbReference type="Proteomes" id="UP000887574">
    <property type="component" value="Unplaced"/>
</dbReference>
<reference evidence="8" key="1">
    <citation type="submission" date="2022-11" db="UniProtKB">
        <authorList>
            <consortium name="WormBaseParasite"/>
        </authorList>
    </citation>
    <scope>IDENTIFICATION</scope>
</reference>
<dbReference type="InterPro" id="IPR020575">
    <property type="entry name" value="Hsp90_N"/>
</dbReference>
<evidence type="ECO:0000256" key="3">
    <source>
        <dbReference type="ARBA" id="ARBA00022840"/>
    </source>
</evidence>
<dbReference type="InterPro" id="IPR019805">
    <property type="entry name" value="Heat_shock_protein_90_CS"/>
</dbReference>
<accession>A0A915DLU7</accession>
<dbReference type="Gene3D" id="3.30.565.10">
    <property type="entry name" value="Histidine kinase-like ATPase, C-terminal domain"/>
    <property type="match status" value="2"/>
</dbReference>
<evidence type="ECO:0000256" key="4">
    <source>
        <dbReference type="ARBA" id="ARBA00023186"/>
    </source>
</evidence>
<keyword evidence="6" id="KW-0732">Signal</keyword>
<keyword evidence="4" id="KW-0143">Chaperone</keyword>
<dbReference type="GO" id="GO:0051082">
    <property type="term" value="F:unfolded protein binding"/>
    <property type="evidence" value="ECO:0007669"/>
    <property type="project" value="InterPro"/>
</dbReference>
<feature type="chain" id="PRO_5037503744" evidence="6">
    <location>
        <begin position="20"/>
        <end position="305"/>
    </location>
</feature>
<dbReference type="GO" id="GO:0140662">
    <property type="term" value="F:ATP-dependent protein folding chaperone"/>
    <property type="evidence" value="ECO:0007669"/>
    <property type="project" value="InterPro"/>
</dbReference>
<dbReference type="InterPro" id="IPR001404">
    <property type="entry name" value="Hsp90_fam"/>
</dbReference>
<sequence>MASRAVIFIWVIALLACVALIPRYSAPGKTGKGTDAEVVAREEEAIKIDGLSVSEVKKLREGAEKHEFQAEVNRMMKLIINSLYRNKEIFLRELISNASDALDKIRLLSLTSPEVLNSTPEFSVRIKADKDNHILHITDTGVGMTKQDLINNLEPLLVLEPPNSFPNSWTPPQALRSSKTSSVNSDTKHNDDKQYIWESDSATFTIAEDPRNNLPRGTQISLHLKEEAHNFLEPDTLKKLVHKYSQFINFDIFLWQSKTETVEEAIEEEEVKEKTEDGTVEEAKEDKPRPRVWKRLCGTGRKSTQ</sequence>
<feature type="signal peptide" evidence="6">
    <location>
        <begin position="1"/>
        <end position="19"/>
    </location>
</feature>
<evidence type="ECO:0000313" key="7">
    <source>
        <dbReference type="Proteomes" id="UP000887574"/>
    </source>
</evidence>
<dbReference type="PROSITE" id="PS00298">
    <property type="entry name" value="HSP90"/>
    <property type="match status" value="1"/>
</dbReference>
<proteinExistence type="inferred from homology"/>
<evidence type="ECO:0000256" key="2">
    <source>
        <dbReference type="ARBA" id="ARBA00022741"/>
    </source>
</evidence>
<dbReference type="GO" id="GO:0016887">
    <property type="term" value="F:ATP hydrolysis activity"/>
    <property type="evidence" value="ECO:0007669"/>
    <property type="project" value="InterPro"/>
</dbReference>
<evidence type="ECO:0000256" key="1">
    <source>
        <dbReference type="ARBA" id="ARBA00008239"/>
    </source>
</evidence>
<dbReference type="SUPFAM" id="SSF55874">
    <property type="entry name" value="ATPase domain of HSP90 chaperone/DNA topoisomerase II/histidine kinase"/>
    <property type="match status" value="1"/>
</dbReference>
<name>A0A915DLU7_9BILA</name>